<dbReference type="GO" id="GO:0016887">
    <property type="term" value="F:ATP hydrolysis activity"/>
    <property type="evidence" value="ECO:0007669"/>
    <property type="project" value="TreeGrafter"/>
</dbReference>
<evidence type="ECO:0000256" key="1">
    <source>
        <dbReference type="ARBA" id="ARBA00022448"/>
    </source>
</evidence>
<keyword evidence="1" id="KW-0813">Transport</keyword>
<sequence>MGATSARSVSVDDDGPAGDKGKSLQGLAGELGLEWIELIDVDQLDLELISKASFQFAKANLILPLKIEDDNLVAATARPLDTQPLDDLRLLYRMPVKTVVAPEDVMIEAINRAYDLSADSAGEIIDDIQEEGDIDSLLHGLPEDLLETSAEAPVIRLVNSILVQAVKEKASDIHIEPYERELAVRYRIDGMLLNVVQPPKRLQSLIVSRVKIMAGLDIAEKRLPQDGRIRIVIAGNEVDIRVSVIPTSHGERVVMRLLDKAGMLLNLTSIGFNQDTLEVIEKLIHLPHGIILVSGPTGSGKTTTLYAALSRINSAEKNIITVEDPIEYQLSGIGQMPVNTKVGLTFATGLRSILRQDPDVIMVGEIRDLETAEIAVQASLTGHLVFSTIHTNDAAGAVTRLVEMGIEPFLISSSLVGVVAQRLIRVLCQDCRQPYAPSHEQFSGLGIDPSSIPSDTLFYKAQGCSKCRNSGYRGRTGIYELLVIDDDTRALIAKKADSTRIRKQAQKRGFTGMRENGFDAMIRGVTSLEEVARVTSDIA</sequence>
<dbReference type="PANTHER" id="PTHR30258">
    <property type="entry name" value="TYPE II SECRETION SYSTEM PROTEIN GSPE-RELATED"/>
    <property type="match status" value="1"/>
</dbReference>
<dbReference type="GO" id="GO:0015628">
    <property type="term" value="P:protein secretion by the type II secretion system"/>
    <property type="evidence" value="ECO:0007669"/>
    <property type="project" value="InterPro"/>
</dbReference>
<dbReference type="PANTHER" id="PTHR30258:SF2">
    <property type="entry name" value="COMG OPERON PROTEIN 1"/>
    <property type="match status" value="1"/>
</dbReference>
<keyword evidence="5" id="KW-1278">Translocase</keyword>
<organism evidence="10">
    <name type="scientific">hydrothermal vent metagenome</name>
    <dbReference type="NCBI Taxonomy" id="652676"/>
    <lineage>
        <taxon>unclassified sequences</taxon>
        <taxon>metagenomes</taxon>
        <taxon>ecological metagenomes</taxon>
    </lineage>
</organism>
<keyword evidence="4" id="KW-0653">Protein transport</keyword>
<evidence type="ECO:0000256" key="8">
    <source>
        <dbReference type="SAM" id="MobiDB-lite"/>
    </source>
</evidence>
<dbReference type="InterPro" id="IPR007831">
    <property type="entry name" value="T2SS_GspE_N"/>
</dbReference>
<dbReference type="InterPro" id="IPR027417">
    <property type="entry name" value="P-loop_NTPase"/>
</dbReference>
<keyword evidence="3" id="KW-0067">ATP-binding</keyword>
<dbReference type="AlphaFoldDB" id="A0A3B1C4D7"/>
<dbReference type="Gene3D" id="3.40.50.300">
    <property type="entry name" value="P-loop containing nucleotide triphosphate hydrolases"/>
    <property type="match status" value="1"/>
</dbReference>
<dbReference type="InterPro" id="IPR013369">
    <property type="entry name" value="T2SS_GspE"/>
</dbReference>
<proteinExistence type="predicted"/>
<dbReference type="CDD" id="cd01129">
    <property type="entry name" value="PulE-GspE-like"/>
    <property type="match status" value="1"/>
</dbReference>
<dbReference type="SMART" id="SM00382">
    <property type="entry name" value="AAA"/>
    <property type="match status" value="1"/>
</dbReference>
<dbReference type="Gene3D" id="3.30.300.160">
    <property type="entry name" value="Type II secretion system, protein E, N-terminal domain"/>
    <property type="match status" value="1"/>
</dbReference>
<dbReference type="SUPFAM" id="SSF52540">
    <property type="entry name" value="P-loop containing nucleoside triphosphate hydrolases"/>
    <property type="match status" value="1"/>
</dbReference>
<evidence type="ECO:0000256" key="6">
    <source>
        <dbReference type="ARBA" id="ARBA00024382"/>
    </source>
</evidence>
<evidence type="ECO:0000259" key="9">
    <source>
        <dbReference type="PROSITE" id="PS00662"/>
    </source>
</evidence>
<dbReference type="EMBL" id="UOGB01000256">
    <property type="protein sequence ID" value="VAX22952.1"/>
    <property type="molecule type" value="Genomic_DNA"/>
</dbReference>
<dbReference type="GO" id="GO:0005886">
    <property type="term" value="C:plasma membrane"/>
    <property type="evidence" value="ECO:0007669"/>
    <property type="project" value="TreeGrafter"/>
</dbReference>
<dbReference type="GO" id="GO:0015627">
    <property type="term" value="C:type II protein secretion system complex"/>
    <property type="evidence" value="ECO:0007669"/>
    <property type="project" value="InterPro"/>
</dbReference>
<evidence type="ECO:0000256" key="4">
    <source>
        <dbReference type="ARBA" id="ARBA00022927"/>
    </source>
</evidence>
<reference evidence="10" key="1">
    <citation type="submission" date="2018-06" db="EMBL/GenBank/DDBJ databases">
        <authorList>
            <person name="Zhirakovskaya E."/>
        </authorList>
    </citation>
    <scope>NUCLEOTIDE SEQUENCE</scope>
</reference>
<evidence type="ECO:0000256" key="5">
    <source>
        <dbReference type="ARBA" id="ARBA00022967"/>
    </source>
</evidence>
<dbReference type="FunFam" id="3.40.50.300:FF:000398">
    <property type="entry name" value="Type IV pilus assembly ATPase PilB"/>
    <property type="match status" value="1"/>
</dbReference>
<feature type="domain" description="Bacterial type II secretion system protein E" evidence="9">
    <location>
        <begin position="354"/>
        <end position="368"/>
    </location>
</feature>
<gene>
    <name evidence="10" type="ORF">MNBD_NITROSPINAE03-878</name>
</gene>
<dbReference type="InterPro" id="IPR001482">
    <property type="entry name" value="T2SS/T4SS_dom"/>
</dbReference>
<dbReference type="NCBIfam" id="TIGR02533">
    <property type="entry name" value="type_II_gspE"/>
    <property type="match status" value="1"/>
</dbReference>
<dbReference type="FunFam" id="3.30.450.90:FF:000001">
    <property type="entry name" value="Type II secretion system ATPase GspE"/>
    <property type="match status" value="1"/>
</dbReference>
<keyword evidence="2" id="KW-0547">Nucleotide-binding</keyword>
<evidence type="ECO:0000256" key="2">
    <source>
        <dbReference type="ARBA" id="ARBA00022741"/>
    </source>
</evidence>
<dbReference type="PROSITE" id="PS00662">
    <property type="entry name" value="T2SP_E"/>
    <property type="match status" value="1"/>
</dbReference>
<dbReference type="Pfam" id="PF00437">
    <property type="entry name" value="T2SSE"/>
    <property type="match status" value="1"/>
</dbReference>
<dbReference type="InterPro" id="IPR003593">
    <property type="entry name" value="AAA+_ATPase"/>
</dbReference>
<accession>A0A3B1C4D7</accession>
<feature type="region of interest" description="Disordered" evidence="8">
    <location>
        <begin position="1"/>
        <end position="23"/>
    </location>
</feature>
<dbReference type="Gene3D" id="3.30.450.90">
    <property type="match status" value="1"/>
</dbReference>
<evidence type="ECO:0000313" key="10">
    <source>
        <dbReference type="EMBL" id="VAX22952.1"/>
    </source>
</evidence>
<comment type="catalytic activity">
    <reaction evidence="7">
        <text>ATP + H2O + cellular proteinSide 1 = ADP + phosphate + cellular proteinSide 2.</text>
        <dbReference type="EC" id="7.4.2.8"/>
    </reaction>
</comment>
<evidence type="ECO:0000256" key="7">
    <source>
        <dbReference type="ARBA" id="ARBA00034006"/>
    </source>
</evidence>
<evidence type="ECO:0000256" key="3">
    <source>
        <dbReference type="ARBA" id="ARBA00022840"/>
    </source>
</evidence>
<name>A0A3B1C4D7_9ZZZZ</name>
<protein>
    <recommendedName>
        <fullName evidence="6">protein-secreting ATPase</fullName>
        <ecNumber evidence="6">7.4.2.8</ecNumber>
    </recommendedName>
</protein>
<dbReference type="Pfam" id="PF05157">
    <property type="entry name" value="MshEN"/>
    <property type="match status" value="1"/>
</dbReference>
<dbReference type="GO" id="GO:0008564">
    <property type="term" value="F:protein-exporting ATPase activity"/>
    <property type="evidence" value="ECO:0007669"/>
    <property type="project" value="UniProtKB-EC"/>
</dbReference>
<dbReference type="SUPFAM" id="SSF160246">
    <property type="entry name" value="EspE N-terminal domain-like"/>
    <property type="match status" value="1"/>
</dbReference>
<dbReference type="EC" id="7.4.2.8" evidence="6"/>
<dbReference type="GO" id="GO:0005524">
    <property type="term" value="F:ATP binding"/>
    <property type="evidence" value="ECO:0007669"/>
    <property type="project" value="UniProtKB-KW"/>
</dbReference>
<dbReference type="InterPro" id="IPR037257">
    <property type="entry name" value="T2SS_E_N_sf"/>
</dbReference>